<accession>A0A1B6KH44</accession>
<reference evidence="1" key="1">
    <citation type="submission" date="2015-11" db="EMBL/GenBank/DDBJ databases">
        <title>De novo transcriptome assembly of four potential Pierce s Disease insect vectors from Arizona vineyards.</title>
        <authorList>
            <person name="Tassone E.E."/>
        </authorList>
    </citation>
    <scope>NUCLEOTIDE SEQUENCE</scope>
</reference>
<dbReference type="EMBL" id="GEBQ01029189">
    <property type="protein sequence ID" value="JAT10788.1"/>
    <property type="molecule type" value="Transcribed_RNA"/>
</dbReference>
<gene>
    <name evidence="1" type="ORF">g.31292</name>
</gene>
<name>A0A1B6KH44_9HEMI</name>
<feature type="non-terminal residue" evidence="1">
    <location>
        <position position="1"/>
    </location>
</feature>
<proteinExistence type="predicted"/>
<organism evidence="1">
    <name type="scientific">Graphocephala atropunctata</name>
    <dbReference type="NCBI Taxonomy" id="36148"/>
    <lineage>
        <taxon>Eukaryota</taxon>
        <taxon>Metazoa</taxon>
        <taxon>Ecdysozoa</taxon>
        <taxon>Arthropoda</taxon>
        <taxon>Hexapoda</taxon>
        <taxon>Insecta</taxon>
        <taxon>Pterygota</taxon>
        <taxon>Neoptera</taxon>
        <taxon>Paraneoptera</taxon>
        <taxon>Hemiptera</taxon>
        <taxon>Auchenorrhyncha</taxon>
        <taxon>Membracoidea</taxon>
        <taxon>Cicadellidae</taxon>
        <taxon>Cicadellinae</taxon>
        <taxon>Cicadellini</taxon>
        <taxon>Graphocephala</taxon>
    </lineage>
</organism>
<protein>
    <submittedName>
        <fullName evidence="1">Uncharacterized protein</fullName>
    </submittedName>
</protein>
<evidence type="ECO:0000313" key="1">
    <source>
        <dbReference type="EMBL" id="JAT10788.1"/>
    </source>
</evidence>
<dbReference type="AlphaFoldDB" id="A0A1B6KH44"/>
<sequence>RREARELSAERREGRTLLAERRDTRTSTAERQWNMQPLSDVHRHIMSSFQPKDMLYNFLDSMHHFAKPVSTTTEYSLGTINHNWLEIVTVFLYVLSFYSTLSMNAGNVLKNQKQIDNFEIETFKWTTRLTGCVSRALRLQ</sequence>